<protein>
    <recommendedName>
        <fullName evidence="2">SLC12A transporter C-terminal domain-containing protein</fullName>
    </recommendedName>
</protein>
<feature type="domain" description="SLC12A transporter C-terminal" evidence="2">
    <location>
        <begin position="1"/>
        <end position="66"/>
    </location>
</feature>
<dbReference type="EMBL" id="JAHRIQ010052065">
    <property type="protein sequence ID" value="MEQ2238475.1"/>
    <property type="molecule type" value="Genomic_DNA"/>
</dbReference>
<dbReference type="Proteomes" id="UP001482620">
    <property type="component" value="Unassembled WGS sequence"/>
</dbReference>
<evidence type="ECO:0000313" key="4">
    <source>
        <dbReference type="Proteomes" id="UP001482620"/>
    </source>
</evidence>
<name>A0ABV0U1R0_9TELE</name>
<evidence type="ECO:0000256" key="1">
    <source>
        <dbReference type="SAM" id="MobiDB-lite"/>
    </source>
</evidence>
<feature type="non-terminal residue" evidence="3">
    <location>
        <position position="1"/>
    </location>
</feature>
<accession>A0ABV0U1R0</accession>
<organism evidence="3 4">
    <name type="scientific">Ilyodon furcidens</name>
    <name type="common">goldbreast splitfin</name>
    <dbReference type="NCBI Taxonomy" id="33524"/>
    <lineage>
        <taxon>Eukaryota</taxon>
        <taxon>Metazoa</taxon>
        <taxon>Chordata</taxon>
        <taxon>Craniata</taxon>
        <taxon>Vertebrata</taxon>
        <taxon>Euteleostomi</taxon>
        <taxon>Actinopterygii</taxon>
        <taxon>Neopterygii</taxon>
        <taxon>Teleostei</taxon>
        <taxon>Neoteleostei</taxon>
        <taxon>Acanthomorphata</taxon>
        <taxon>Ovalentaria</taxon>
        <taxon>Atherinomorphae</taxon>
        <taxon>Cyprinodontiformes</taxon>
        <taxon>Goodeidae</taxon>
        <taxon>Ilyodon</taxon>
    </lineage>
</organism>
<proteinExistence type="predicted"/>
<evidence type="ECO:0000313" key="3">
    <source>
        <dbReference type="EMBL" id="MEQ2238475.1"/>
    </source>
</evidence>
<comment type="caution">
    <text evidence="3">The sequence shown here is derived from an EMBL/GenBank/DDBJ whole genome shotgun (WGS) entry which is preliminary data.</text>
</comment>
<reference evidence="3 4" key="1">
    <citation type="submission" date="2021-06" db="EMBL/GenBank/DDBJ databases">
        <authorList>
            <person name="Palmer J.M."/>
        </authorList>
    </citation>
    <scope>NUCLEOTIDE SEQUENCE [LARGE SCALE GENOMIC DNA]</scope>
    <source>
        <strain evidence="4">if_2019</strain>
        <tissue evidence="3">Muscle</tissue>
    </source>
</reference>
<keyword evidence="4" id="KW-1185">Reference proteome</keyword>
<evidence type="ECO:0000259" key="2">
    <source>
        <dbReference type="Pfam" id="PF03522"/>
    </source>
</evidence>
<dbReference type="InterPro" id="IPR018491">
    <property type="entry name" value="SLC12_C"/>
</dbReference>
<sequence>DAFDFQYGAVILRLKEGLDVSHIQGQDELLSSQDKSSGAKDIIVSIDTSKDSDCDSSKPSSKTTSLQNSPAVHKGSGPETFNPRLGQISWSTDVFGITVCLCVQYMCGRDGTKTV</sequence>
<dbReference type="Pfam" id="PF03522">
    <property type="entry name" value="SLC12"/>
    <property type="match status" value="1"/>
</dbReference>
<feature type="region of interest" description="Disordered" evidence="1">
    <location>
        <begin position="49"/>
        <end position="80"/>
    </location>
</feature>
<gene>
    <name evidence="3" type="ORF">ILYODFUR_033505</name>
</gene>